<dbReference type="InterPro" id="IPR006094">
    <property type="entry name" value="Oxid_FAD_bind_N"/>
</dbReference>
<feature type="chain" id="PRO_5034233584" description="FAD-binding PCMH-type domain-containing protein" evidence="4">
    <location>
        <begin position="19"/>
        <end position="1196"/>
    </location>
</feature>
<dbReference type="InterPro" id="IPR012951">
    <property type="entry name" value="BBE"/>
</dbReference>
<dbReference type="InterPro" id="IPR036291">
    <property type="entry name" value="NAD(P)-bd_dom_sf"/>
</dbReference>
<dbReference type="Proteomes" id="UP000558688">
    <property type="component" value="Unassembled WGS sequence"/>
</dbReference>
<dbReference type="PANTHER" id="PTHR13878:SF91">
    <property type="entry name" value="FAD BINDING DOMAIN PROTEIN (AFU_ORTHOLOGUE AFUA_6G12070)-RELATED"/>
    <property type="match status" value="1"/>
</dbReference>
<feature type="domain" description="FAD-binding PCMH-type" evidence="5">
    <location>
        <begin position="113"/>
        <end position="291"/>
    </location>
</feature>
<proteinExistence type="inferred from homology"/>
<dbReference type="PANTHER" id="PTHR13878">
    <property type="entry name" value="GULONOLACTONE OXIDASE"/>
    <property type="match status" value="1"/>
</dbReference>
<dbReference type="PROSITE" id="PS51257">
    <property type="entry name" value="PROKAR_LIPOPROTEIN"/>
    <property type="match status" value="1"/>
</dbReference>
<dbReference type="Pfam" id="PF08031">
    <property type="entry name" value="BBE"/>
    <property type="match status" value="1"/>
</dbReference>
<dbReference type="InterPro" id="IPR050432">
    <property type="entry name" value="FAD-linked_Oxidoreductases_BP"/>
</dbReference>
<dbReference type="InterPro" id="IPR016166">
    <property type="entry name" value="FAD-bd_PCMH"/>
</dbReference>
<dbReference type="SUPFAM" id="SSF56176">
    <property type="entry name" value="FAD-binding/transporter-associated domain-like"/>
    <property type="match status" value="1"/>
</dbReference>
<dbReference type="InterPro" id="IPR016040">
    <property type="entry name" value="NAD(P)-bd_dom"/>
</dbReference>
<dbReference type="Pfam" id="PF16363">
    <property type="entry name" value="GDP_Man_Dehyd"/>
    <property type="match status" value="1"/>
</dbReference>
<dbReference type="GO" id="GO:0016491">
    <property type="term" value="F:oxidoreductase activity"/>
    <property type="evidence" value="ECO:0007669"/>
    <property type="project" value="UniProtKB-KW"/>
</dbReference>
<sequence>MKVTSFVTAAAAFSTAQAYATTSSCKCFPGDACWPSDSQWKSLNTTVNGRLIKTVPLGSPCHDPTYDAVQCKYLQDQWQHPGIHMNSSSSVMAPWFANQSCDPFQPESRACELGNYVRYAVEAQTKADVVNTINFARNNNIRFVIRNTGHDYNGRSTGAGALSVWTHRLKDIQFKDYNANGYKGKAVTLGAGVQGFDILKAGNDAGYVVIGGECPTVGVTGGYTQGGGHSALSTSFGLSAQNTLEFEVVTADSGVVTASPTKNSDLFWALNGGGGGNWGVVLSMTVKAFPDAKVGAATLAFFNTNNDQATFYKAIETFHSKLPGMVDAGSMVVYYFTNTFFQIAPLTAFGKSQDEVQTLLAPFVSSLDTLGVNYTVKYSQSANYYNHYDTYFGPLPIGNIQVGIAQYGGRLIPRDTIVNNNDDLTQAAISIVEQGVTWIGVGTNVAPFSNPQKQSLLPAWNNALVHATLTTPWNFTAPWSDMLDLQNLMTDTIMPEIEAVTPGSGAYMNEADFRQPNFQSEFFGANYNKLLSVKAKWDKQGFFYARNAVGSEQWTVSDNGRMCRPKRAILVTGGAGFIGSHLVEALLAEGGWRGVVVDIFDEFYDLEIKRANLAPHLLNPNLKLYEADIEDLEALQTIFTDNGFSAIVHLAARADIRCICLRIITAYGPRQRPDLAIHQGKPIPLFGDGSSRCDYTYVDDIIDGIFAALKYDGSDYYGVFNLGESQTIQLMLSDQEPIKMNSEIRGISPGRVKDVPDDLKSVSSPLVEHGKTVDWSDMPLYTDFFLTTVPAMLHHNKYKERRATWWDRLWYHQELRGLVKYALLPREADEPLATVQLEDSRVRYWAASAEEMGRYPRMGKLNANLTAYDRFPKMEPNETCRLSLAMRFYASFSLAIGLVAASPCKPPSSTVVSDVISSSVATETSSTLTESASSTVDSTATTAETDVAETSTSARSTVIETSTAIGSTSTDFTEVSISTTESLVEPTSTATTSEAATSVDTTTALTTEASSVETSTAAATTTSEEAGPTGYFLVAGEGPALGGKVKSNGDTFTPMVFGDRGSTFNPARFLVDETTGELQQDGVPVCAYQQVGLPYALITRCENANLYYGSVPLNCAQFEGPGTSIRCSAVKLDCWQTGPGSSQACTRSMDPDWDTFFITNSGDYIWYLSSGTLQNDFMTTVKVFVDHVEVSAPVQT</sequence>
<evidence type="ECO:0000256" key="3">
    <source>
        <dbReference type="SAM" id="MobiDB-lite"/>
    </source>
</evidence>
<evidence type="ECO:0000256" key="4">
    <source>
        <dbReference type="SAM" id="SignalP"/>
    </source>
</evidence>
<dbReference type="PROSITE" id="PS51387">
    <property type="entry name" value="FAD_PCMH"/>
    <property type="match status" value="1"/>
</dbReference>
<gene>
    <name evidence="6" type="ORF">FOXYS1_207</name>
</gene>
<feature type="compositionally biased region" description="Low complexity" evidence="3">
    <location>
        <begin position="987"/>
        <end position="1024"/>
    </location>
</feature>
<dbReference type="Gene3D" id="3.40.50.720">
    <property type="entry name" value="NAD(P)-binding Rossmann-like Domain"/>
    <property type="match status" value="2"/>
</dbReference>
<evidence type="ECO:0000259" key="5">
    <source>
        <dbReference type="PROSITE" id="PS51387"/>
    </source>
</evidence>
<dbReference type="EMBL" id="JAAFOW010000028">
    <property type="protein sequence ID" value="KAF5268871.1"/>
    <property type="molecule type" value="Genomic_DNA"/>
</dbReference>
<feature type="signal peptide" evidence="4">
    <location>
        <begin position="1"/>
        <end position="18"/>
    </location>
</feature>
<evidence type="ECO:0000256" key="2">
    <source>
        <dbReference type="ARBA" id="ARBA00023002"/>
    </source>
</evidence>
<feature type="compositionally biased region" description="Low complexity" evidence="3">
    <location>
        <begin position="922"/>
        <end position="954"/>
    </location>
</feature>
<feature type="region of interest" description="Disordered" evidence="3">
    <location>
        <begin position="979"/>
        <end position="1024"/>
    </location>
</feature>
<name>A0A8H5APE2_FUSOX</name>
<keyword evidence="2" id="KW-0560">Oxidoreductase</keyword>
<keyword evidence="4" id="KW-0732">Signal</keyword>
<reference evidence="6" key="1">
    <citation type="submission" date="2020-02" db="EMBL/GenBank/DDBJ databases">
        <title>Identification and distribution of gene clusters putatively required for synthesis of sphingolipid metabolism inhibitors in phylogenetically diverse species of the filamentous fungus Fusarium.</title>
        <authorList>
            <person name="Kim H.-S."/>
            <person name="Busman M."/>
            <person name="Brown D.W."/>
            <person name="Divon H."/>
            <person name="Uhlig S."/>
            <person name="Proctor R.H."/>
        </authorList>
    </citation>
    <scope>NUCLEOTIDE SEQUENCE [LARGE SCALE GENOMIC DNA]</scope>
    <source>
        <strain evidence="6">NRRL 39464</strain>
    </source>
</reference>
<comment type="similarity">
    <text evidence="1">Belongs to the oxygen-dependent FAD-linked oxidoreductase family.</text>
</comment>
<organism evidence="6 7">
    <name type="scientific">Fusarium oxysporum</name>
    <name type="common">Fusarium vascular wilt</name>
    <dbReference type="NCBI Taxonomy" id="5507"/>
    <lineage>
        <taxon>Eukaryota</taxon>
        <taxon>Fungi</taxon>
        <taxon>Dikarya</taxon>
        <taxon>Ascomycota</taxon>
        <taxon>Pezizomycotina</taxon>
        <taxon>Sordariomycetes</taxon>
        <taxon>Hypocreomycetidae</taxon>
        <taxon>Hypocreales</taxon>
        <taxon>Nectriaceae</taxon>
        <taxon>Fusarium</taxon>
        <taxon>Fusarium oxysporum species complex</taxon>
    </lineage>
</organism>
<comment type="caution">
    <text evidence="6">The sequence shown here is derived from an EMBL/GenBank/DDBJ whole genome shotgun (WGS) entry which is preliminary data.</text>
</comment>
<dbReference type="AlphaFoldDB" id="A0A8H5APE2"/>
<evidence type="ECO:0000256" key="1">
    <source>
        <dbReference type="ARBA" id="ARBA00005466"/>
    </source>
</evidence>
<dbReference type="SUPFAM" id="SSF51735">
    <property type="entry name" value="NAD(P)-binding Rossmann-fold domains"/>
    <property type="match status" value="1"/>
</dbReference>
<dbReference type="Pfam" id="PF01565">
    <property type="entry name" value="FAD_binding_4"/>
    <property type="match status" value="1"/>
</dbReference>
<evidence type="ECO:0000313" key="7">
    <source>
        <dbReference type="Proteomes" id="UP000558688"/>
    </source>
</evidence>
<feature type="region of interest" description="Disordered" evidence="3">
    <location>
        <begin position="922"/>
        <end position="956"/>
    </location>
</feature>
<evidence type="ECO:0000313" key="6">
    <source>
        <dbReference type="EMBL" id="KAF5268871.1"/>
    </source>
</evidence>
<dbReference type="GO" id="GO:0071949">
    <property type="term" value="F:FAD binding"/>
    <property type="evidence" value="ECO:0007669"/>
    <property type="project" value="InterPro"/>
</dbReference>
<protein>
    <recommendedName>
        <fullName evidence="5">FAD-binding PCMH-type domain-containing protein</fullName>
    </recommendedName>
</protein>
<dbReference type="Gene3D" id="3.30.465.10">
    <property type="match status" value="2"/>
</dbReference>
<dbReference type="InterPro" id="IPR016169">
    <property type="entry name" value="FAD-bd_PCMH_sub2"/>
</dbReference>
<dbReference type="InterPro" id="IPR036318">
    <property type="entry name" value="FAD-bd_PCMH-like_sf"/>
</dbReference>
<accession>A0A8H5APE2</accession>